<dbReference type="Gene3D" id="1.10.10.60">
    <property type="entry name" value="Homeodomain-like"/>
    <property type="match status" value="4"/>
</dbReference>
<evidence type="ECO:0000313" key="9">
    <source>
        <dbReference type="EMBL" id="EFJ34682.1"/>
    </source>
</evidence>
<dbReference type="InterPro" id="IPR017930">
    <property type="entry name" value="Myb_dom"/>
</dbReference>
<dbReference type="PANTHER" id="PTHR46621:SF1">
    <property type="entry name" value="SNRNA-ACTIVATING PROTEIN COMPLEX SUBUNIT 4"/>
    <property type="match status" value="1"/>
</dbReference>
<dbReference type="PROSITE" id="PS51293">
    <property type="entry name" value="SANT"/>
    <property type="match status" value="1"/>
</dbReference>
<dbReference type="Pfam" id="PF13921">
    <property type="entry name" value="Myb_DNA-bind_6"/>
    <property type="match status" value="1"/>
</dbReference>
<dbReference type="HOGENOM" id="CLU_977109_0_0_1"/>
<dbReference type="InParanoid" id="D8QYV5"/>
<dbReference type="PANTHER" id="PTHR46621">
    <property type="entry name" value="SNRNA-ACTIVATING PROTEIN COMPLEX SUBUNIT 4"/>
    <property type="match status" value="1"/>
</dbReference>
<evidence type="ECO:0000256" key="1">
    <source>
        <dbReference type="ARBA" id="ARBA00022737"/>
    </source>
</evidence>
<evidence type="ECO:0000256" key="5">
    <source>
        <dbReference type="ARBA" id="ARBA00023242"/>
    </source>
</evidence>
<keyword evidence="1" id="KW-0677">Repeat</keyword>
<dbReference type="GO" id="GO:0001006">
    <property type="term" value="F:RNA polymerase III type 3 promoter sequence-specific DNA binding"/>
    <property type="evidence" value="ECO:0000318"/>
    <property type="project" value="GO_Central"/>
</dbReference>
<evidence type="ECO:0000259" key="7">
    <source>
        <dbReference type="PROSITE" id="PS51293"/>
    </source>
</evidence>
<accession>D8QYV5</accession>
<feature type="domain" description="SANT" evidence="7">
    <location>
        <begin position="222"/>
        <end position="266"/>
    </location>
</feature>
<evidence type="ECO:0000256" key="3">
    <source>
        <dbReference type="ARBA" id="ARBA00023125"/>
    </source>
</evidence>
<evidence type="ECO:0000256" key="4">
    <source>
        <dbReference type="ARBA" id="ARBA00023163"/>
    </source>
</evidence>
<dbReference type="FunFam" id="1.10.10.60:FF:000010">
    <property type="entry name" value="Transcriptional activator Myb isoform A"/>
    <property type="match status" value="1"/>
</dbReference>
<reference evidence="9 10" key="1">
    <citation type="journal article" date="2011" name="Science">
        <title>The Selaginella genome identifies genetic changes associated with the evolution of vascular plants.</title>
        <authorList>
            <person name="Banks J.A."/>
            <person name="Nishiyama T."/>
            <person name="Hasebe M."/>
            <person name="Bowman J.L."/>
            <person name="Gribskov M."/>
            <person name="dePamphilis C."/>
            <person name="Albert V.A."/>
            <person name="Aono N."/>
            <person name="Aoyama T."/>
            <person name="Ambrose B.A."/>
            <person name="Ashton N.W."/>
            <person name="Axtell M.J."/>
            <person name="Barker E."/>
            <person name="Barker M.S."/>
            <person name="Bennetzen J.L."/>
            <person name="Bonawitz N.D."/>
            <person name="Chapple C."/>
            <person name="Cheng C."/>
            <person name="Correa L.G."/>
            <person name="Dacre M."/>
            <person name="DeBarry J."/>
            <person name="Dreyer I."/>
            <person name="Elias M."/>
            <person name="Engstrom E.M."/>
            <person name="Estelle M."/>
            <person name="Feng L."/>
            <person name="Finet C."/>
            <person name="Floyd S.K."/>
            <person name="Frommer W.B."/>
            <person name="Fujita T."/>
            <person name="Gramzow L."/>
            <person name="Gutensohn M."/>
            <person name="Harholt J."/>
            <person name="Hattori M."/>
            <person name="Heyl A."/>
            <person name="Hirai T."/>
            <person name="Hiwatashi Y."/>
            <person name="Ishikawa M."/>
            <person name="Iwata M."/>
            <person name="Karol K.G."/>
            <person name="Koehler B."/>
            <person name="Kolukisaoglu U."/>
            <person name="Kubo M."/>
            <person name="Kurata T."/>
            <person name="Lalonde S."/>
            <person name="Li K."/>
            <person name="Li Y."/>
            <person name="Litt A."/>
            <person name="Lyons E."/>
            <person name="Manning G."/>
            <person name="Maruyama T."/>
            <person name="Michael T.P."/>
            <person name="Mikami K."/>
            <person name="Miyazaki S."/>
            <person name="Morinaga S."/>
            <person name="Murata T."/>
            <person name="Mueller-Roeber B."/>
            <person name="Nelson D.R."/>
            <person name="Obara M."/>
            <person name="Oguri Y."/>
            <person name="Olmstead R.G."/>
            <person name="Onodera N."/>
            <person name="Petersen B.L."/>
            <person name="Pils B."/>
            <person name="Prigge M."/>
            <person name="Rensing S.A."/>
            <person name="Riano-Pachon D.M."/>
            <person name="Roberts A.W."/>
            <person name="Sato Y."/>
            <person name="Scheller H.V."/>
            <person name="Schulz B."/>
            <person name="Schulz C."/>
            <person name="Shakirov E.V."/>
            <person name="Shibagaki N."/>
            <person name="Shinohara N."/>
            <person name="Shippen D.E."/>
            <person name="Soerensen I."/>
            <person name="Sotooka R."/>
            <person name="Sugimoto N."/>
            <person name="Sugita M."/>
            <person name="Sumikawa N."/>
            <person name="Tanurdzic M."/>
            <person name="Theissen G."/>
            <person name="Ulvskov P."/>
            <person name="Wakazuki S."/>
            <person name="Weng J.K."/>
            <person name="Willats W.W."/>
            <person name="Wipf D."/>
            <person name="Wolf P.G."/>
            <person name="Yang L."/>
            <person name="Zimmer A.D."/>
            <person name="Zhu Q."/>
            <person name="Mitros T."/>
            <person name="Hellsten U."/>
            <person name="Loque D."/>
            <person name="Otillar R."/>
            <person name="Salamov A."/>
            <person name="Schmutz J."/>
            <person name="Shapiro H."/>
            <person name="Lindquist E."/>
            <person name="Lucas S."/>
            <person name="Rokhsar D."/>
            <person name="Grigoriev I.V."/>
        </authorList>
    </citation>
    <scope>NUCLEOTIDE SEQUENCE [LARGE SCALE GENOMIC DNA]</scope>
</reference>
<evidence type="ECO:0000259" key="8">
    <source>
        <dbReference type="PROSITE" id="PS51294"/>
    </source>
</evidence>
<organism evidence="10">
    <name type="scientific">Selaginella moellendorffii</name>
    <name type="common">Spikemoss</name>
    <dbReference type="NCBI Taxonomy" id="88036"/>
    <lineage>
        <taxon>Eukaryota</taxon>
        <taxon>Viridiplantae</taxon>
        <taxon>Streptophyta</taxon>
        <taxon>Embryophyta</taxon>
        <taxon>Tracheophyta</taxon>
        <taxon>Lycopodiopsida</taxon>
        <taxon>Selaginellales</taxon>
        <taxon>Selaginellaceae</taxon>
        <taxon>Selaginella</taxon>
    </lineage>
</organism>
<dbReference type="GO" id="GO:0019185">
    <property type="term" value="C:snRNA-activating protein complex"/>
    <property type="evidence" value="ECO:0000318"/>
    <property type="project" value="GO_Central"/>
</dbReference>
<keyword evidence="2" id="KW-0805">Transcription regulation</keyword>
<dbReference type="GO" id="GO:0042795">
    <property type="term" value="P:snRNA transcription by RNA polymerase II"/>
    <property type="evidence" value="ECO:0000318"/>
    <property type="project" value="GO_Central"/>
</dbReference>
<dbReference type="PROSITE" id="PS50090">
    <property type="entry name" value="MYB_LIKE"/>
    <property type="match status" value="4"/>
</dbReference>
<dbReference type="PROSITE" id="PS51294">
    <property type="entry name" value="HTH_MYB"/>
    <property type="match status" value="4"/>
</dbReference>
<keyword evidence="3" id="KW-0238">DNA-binding</keyword>
<dbReference type="SUPFAM" id="SSF46689">
    <property type="entry name" value="Homeodomain-like"/>
    <property type="match status" value="3"/>
</dbReference>
<dbReference type="STRING" id="88036.D8QYV5"/>
<proteinExistence type="predicted"/>
<keyword evidence="5" id="KW-0539">Nucleus</keyword>
<feature type="domain" description="Myb-like" evidence="6">
    <location>
        <begin position="219"/>
        <end position="266"/>
    </location>
</feature>
<dbReference type="EMBL" id="GL377569">
    <property type="protein sequence ID" value="EFJ34682.1"/>
    <property type="molecule type" value="Genomic_DNA"/>
</dbReference>
<evidence type="ECO:0000256" key="2">
    <source>
        <dbReference type="ARBA" id="ARBA00023015"/>
    </source>
</evidence>
<dbReference type="KEGG" id="smo:SELMODRAFT_81360"/>
<feature type="domain" description="HTH myb-type" evidence="8">
    <location>
        <begin position="63"/>
        <end position="119"/>
    </location>
</feature>
<name>D8QYV5_SELML</name>
<feature type="domain" description="Myb-like" evidence="6">
    <location>
        <begin position="63"/>
        <end position="115"/>
    </location>
</feature>
<feature type="domain" description="HTH myb-type" evidence="8">
    <location>
        <begin position="227"/>
        <end position="266"/>
    </location>
</feature>
<dbReference type="InterPro" id="IPR009057">
    <property type="entry name" value="Homeodomain-like_sf"/>
</dbReference>
<dbReference type="SMART" id="SM00717">
    <property type="entry name" value="SANT"/>
    <property type="match status" value="5"/>
</dbReference>
<keyword evidence="10" id="KW-1185">Reference proteome</keyword>
<evidence type="ECO:0000259" key="6">
    <source>
        <dbReference type="PROSITE" id="PS50090"/>
    </source>
</evidence>
<dbReference type="CDD" id="cd00167">
    <property type="entry name" value="SANT"/>
    <property type="match status" value="3"/>
</dbReference>
<gene>
    <name evidence="9" type="ORF">SELMODRAFT_81360</name>
</gene>
<keyword evidence="4" id="KW-0804">Transcription</keyword>
<feature type="domain" description="HTH myb-type" evidence="8">
    <location>
        <begin position="167"/>
        <end position="222"/>
    </location>
</feature>
<feature type="non-terminal residue" evidence="9">
    <location>
        <position position="266"/>
    </location>
</feature>
<evidence type="ECO:0000313" key="10">
    <source>
        <dbReference type="Proteomes" id="UP000001514"/>
    </source>
</evidence>
<dbReference type="OMA" id="NESHIPW"/>
<dbReference type="InterPro" id="IPR017884">
    <property type="entry name" value="SANT_dom"/>
</dbReference>
<feature type="domain" description="Myb-like" evidence="6">
    <location>
        <begin position="167"/>
        <end position="218"/>
    </location>
</feature>
<dbReference type="OrthoDB" id="2143914at2759"/>
<protein>
    <submittedName>
        <fullName evidence="9">Uncharacterized protein</fullName>
    </submittedName>
</protein>
<feature type="domain" description="Myb-like" evidence="6">
    <location>
        <begin position="116"/>
        <end position="166"/>
    </location>
</feature>
<dbReference type="InterPro" id="IPR051575">
    <property type="entry name" value="Myb-like_DNA-bd"/>
</dbReference>
<dbReference type="Pfam" id="PF00249">
    <property type="entry name" value="Myb_DNA-binding"/>
    <property type="match status" value="2"/>
</dbReference>
<feature type="domain" description="HTH myb-type" evidence="8">
    <location>
        <begin position="124"/>
        <end position="166"/>
    </location>
</feature>
<dbReference type="Gramene" id="EFJ34682">
    <property type="protein sequence ID" value="EFJ34682"/>
    <property type="gene ID" value="SELMODRAFT_81360"/>
</dbReference>
<dbReference type="Proteomes" id="UP000001514">
    <property type="component" value="Unassembled WGS sequence"/>
</dbReference>
<dbReference type="eggNOG" id="KOG0048">
    <property type="taxonomic scope" value="Eukaryota"/>
</dbReference>
<sequence>MEAVVLDLKTGVSLEEREKEIDNISDAEVRNLIDVVDWEIVSRGSLPARTAKECKARWINFEDKLINHGPWSKAEDLQLLGIAKEFGFAQWESVAEKLGTYRTPAQCLIRYQRSLNANLSLREWSREDDEQLKLAVDMCGEKDWQNVAACLEGRTGQQAMHRWKEVLRGKKRGRWSLEEDKRLKCAVMVCGPHQWKSVAAHVPGRSETQCRERWRNVLDPNLSFDMWSPEEDEKLEEAVEKFGMHKWSSVAEVMSPRTDNQCWRRW</sequence>
<dbReference type="GO" id="GO:0042796">
    <property type="term" value="P:snRNA transcription by RNA polymerase III"/>
    <property type="evidence" value="ECO:0000318"/>
    <property type="project" value="GO_Central"/>
</dbReference>
<dbReference type="InterPro" id="IPR001005">
    <property type="entry name" value="SANT/Myb"/>
</dbReference>
<dbReference type="SMR" id="D8QYV5"/>
<dbReference type="AlphaFoldDB" id="D8QYV5"/>